<comment type="caution">
    <text evidence="5">The sequence shown here is derived from an EMBL/GenBank/DDBJ whole genome shotgun (WGS) entry which is preliminary data.</text>
</comment>
<dbReference type="GO" id="GO:0009313">
    <property type="term" value="P:oligosaccharide catabolic process"/>
    <property type="evidence" value="ECO:0007669"/>
    <property type="project" value="TreeGrafter"/>
</dbReference>
<dbReference type="EMBL" id="QTJV01000007">
    <property type="protein sequence ID" value="RFM33301.1"/>
    <property type="molecule type" value="Genomic_DNA"/>
</dbReference>
<protein>
    <recommendedName>
        <fullName evidence="4">GH18 domain-containing protein</fullName>
    </recommendedName>
</protein>
<dbReference type="Pfam" id="PF00704">
    <property type="entry name" value="Glyco_hydro_18"/>
    <property type="match status" value="1"/>
</dbReference>
<evidence type="ECO:0000256" key="2">
    <source>
        <dbReference type="ARBA" id="ARBA00023295"/>
    </source>
</evidence>
<dbReference type="GO" id="GO:0016798">
    <property type="term" value="F:hydrolase activity, acting on glycosyl bonds"/>
    <property type="evidence" value="ECO:0007669"/>
    <property type="project" value="UniProtKB-KW"/>
</dbReference>
<dbReference type="Gene3D" id="3.10.50.10">
    <property type="match status" value="1"/>
</dbReference>
<organism evidence="5 6">
    <name type="scientific">Chitinophaga silvisoli</name>
    <dbReference type="NCBI Taxonomy" id="2291814"/>
    <lineage>
        <taxon>Bacteria</taxon>
        <taxon>Pseudomonadati</taxon>
        <taxon>Bacteroidota</taxon>
        <taxon>Chitinophagia</taxon>
        <taxon>Chitinophagales</taxon>
        <taxon>Chitinophagaceae</taxon>
        <taxon>Chitinophaga</taxon>
    </lineage>
</organism>
<dbReference type="Proteomes" id="UP000261174">
    <property type="component" value="Unassembled WGS sequence"/>
</dbReference>
<dbReference type="SMART" id="SM00636">
    <property type="entry name" value="Glyco_18"/>
    <property type="match status" value="1"/>
</dbReference>
<keyword evidence="2" id="KW-0326">Glycosidase</keyword>
<reference evidence="5 6" key="1">
    <citation type="submission" date="2018-08" db="EMBL/GenBank/DDBJ databases">
        <title>Chitinophaga sp. K20C18050901, a novel bacterium isolated from forest soil.</title>
        <authorList>
            <person name="Wang C."/>
        </authorList>
    </citation>
    <scope>NUCLEOTIDE SEQUENCE [LARGE SCALE GENOMIC DNA]</scope>
    <source>
        <strain evidence="5 6">K20C18050901</strain>
    </source>
</reference>
<feature type="domain" description="GH18" evidence="4">
    <location>
        <begin position="187"/>
        <end position="476"/>
    </location>
</feature>
<feature type="transmembrane region" description="Helical" evidence="3">
    <location>
        <begin position="609"/>
        <end position="635"/>
    </location>
</feature>
<dbReference type="InterPro" id="IPR017853">
    <property type="entry name" value="GH"/>
</dbReference>
<dbReference type="AlphaFoldDB" id="A0A3E1NZD1"/>
<keyword evidence="1" id="KW-0378">Hydrolase</keyword>
<keyword evidence="3" id="KW-0812">Transmembrane</keyword>
<accession>A0A3E1NZD1</accession>
<evidence type="ECO:0000256" key="3">
    <source>
        <dbReference type="SAM" id="Phobius"/>
    </source>
</evidence>
<dbReference type="InterPro" id="IPR001223">
    <property type="entry name" value="Glyco_hydro18_cat"/>
</dbReference>
<evidence type="ECO:0000259" key="4">
    <source>
        <dbReference type="PROSITE" id="PS51910"/>
    </source>
</evidence>
<dbReference type="PANTHER" id="PTHR46290">
    <property type="entry name" value="DI-N-ACETYLCHITOBIASE"/>
    <property type="match status" value="1"/>
</dbReference>
<evidence type="ECO:0000313" key="5">
    <source>
        <dbReference type="EMBL" id="RFM33301.1"/>
    </source>
</evidence>
<keyword evidence="3" id="KW-0472">Membrane</keyword>
<feature type="transmembrane region" description="Helical" evidence="3">
    <location>
        <begin position="568"/>
        <end position="589"/>
    </location>
</feature>
<keyword evidence="3" id="KW-1133">Transmembrane helix</keyword>
<dbReference type="GO" id="GO:0008061">
    <property type="term" value="F:chitin binding"/>
    <property type="evidence" value="ECO:0007669"/>
    <property type="project" value="InterPro"/>
</dbReference>
<dbReference type="InterPro" id="IPR011583">
    <property type="entry name" value="Chitinase_II/V-like_cat"/>
</dbReference>
<dbReference type="SUPFAM" id="SSF51445">
    <property type="entry name" value="(Trans)glycosidases"/>
    <property type="match status" value="1"/>
</dbReference>
<dbReference type="PROSITE" id="PS51910">
    <property type="entry name" value="GH18_2"/>
    <property type="match status" value="1"/>
</dbReference>
<dbReference type="InterPro" id="IPR029070">
    <property type="entry name" value="Chitinase_insertion_sf"/>
</dbReference>
<name>A0A3E1NZD1_9BACT</name>
<sequence>MIPCMRNNFRLILFIFTIFFFAGNTLTASVAVCQQLPKDTAVKTKLLKRITEMLQFRKNARRREQQRMITIVNGLFADSLVATPAAIKYLNWALDNERNQNFAYLRQLINDSLPRHTTDTVLVKAGITEEEMTELAGKLVPLLQQKEVEVKEDTARQQRLKIIRALYGRPPDQVDTLRLSDTTGRLYKIRLSHQAEVIGIQSKDNGDAYMNYNFTTLSYLSIAPPGSYKIMDAARKYGCKTMFMLNGSSGLLQNEAQQFELVDSLLPLLEAQQATGVNVWIRDVKQSERDAFTRFVTILYNYLDHNAPGKYSVAVTIPAYDKNKAYDLRELAPMVKYFIINFTSAPPPAGSCDPLKGNNNYSIDPVVSRYVNQHIAPEKFILMLPYDGIKWVGNTYSFMSYKDIKKAYPQDSMVSYDVTAASAYIGNIWFNDPTTLDVKYDYVLRNGLGGVAICPLGADDGYGELWDELTDKFVVVDTVWMDKVRLTPLPVEKPGLWTRIKQRIKYELRAIHQLLKDPCSISTNYYKSDEYFRYLAIFLFVCVVLIGIFYLYNVRMEGSDWKLRKKVLYVWIGVIVLAMLSCTVSLMLAKRLPLLGFTDDPVECKNISLYSVLVVFLMGIALGMVLMRVFVFPLVRKRDIP</sequence>
<gene>
    <name evidence="5" type="ORF">DXN04_19960</name>
</gene>
<proteinExistence type="predicted"/>
<feature type="transmembrane region" description="Helical" evidence="3">
    <location>
        <begin position="531"/>
        <end position="552"/>
    </location>
</feature>
<dbReference type="InterPro" id="IPR051887">
    <property type="entry name" value="GH18_Domain-Containing"/>
</dbReference>
<evidence type="ECO:0000256" key="1">
    <source>
        <dbReference type="ARBA" id="ARBA00022801"/>
    </source>
</evidence>
<dbReference type="Gene3D" id="3.20.20.80">
    <property type="entry name" value="Glycosidases"/>
    <property type="match status" value="1"/>
</dbReference>
<evidence type="ECO:0000313" key="6">
    <source>
        <dbReference type="Proteomes" id="UP000261174"/>
    </source>
</evidence>
<dbReference type="PANTHER" id="PTHR46290:SF1">
    <property type="entry name" value="DI-N-ACETYLCHITOBIASE"/>
    <property type="match status" value="1"/>
</dbReference>
<keyword evidence="6" id="KW-1185">Reference proteome</keyword>